<dbReference type="PANTHER" id="PTHR43076:SF1">
    <property type="entry name" value="LIPOYL SYNTHASE 2"/>
    <property type="match status" value="1"/>
</dbReference>
<dbReference type="PANTHER" id="PTHR43076">
    <property type="entry name" value="FO SYNTHASE (COFH)"/>
    <property type="match status" value="1"/>
</dbReference>
<dbReference type="SFLD" id="SFLDG01388">
    <property type="entry name" value="7_8-didemethyl-8-hydroxy-5-dea"/>
    <property type="match status" value="1"/>
</dbReference>
<evidence type="ECO:0000256" key="3">
    <source>
        <dbReference type="ARBA" id="ARBA00022691"/>
    </source>
</evidence>
<dbReference type="SFLD" id="SFLDF00343">
    <property type="entry name" value="aminofutalosine_synthase_(mqnE"/>
    <property type="match status" value="1"/>
</dbReference>
<evidence type="ECO:0000256" key="2">
    <source>
        <dbReference type="ARBA" id="ARBA00022679"/>
    </source>
</evidence>
<feature type="domain" description="Radical SAM core" evidence="10">
    <location>
        <begin position="50"/>
        <end position="284"/>
    </location>
</feature>
<organism evidence="11 12">
    <name type="scientific">Methanofollis tationis</name>
    <dbReference type="NCBI Taxonomy" id="81417"/>
    <lineage>
        <taxon>Archaea</taxon>
        <taxon>Methanobacteriati</taxon>
        <taxon>Methanobacteriota</taxon>
        <taxon>Stenosarchaea group</taxon>
        <taxon>Methanomicrobia</taxon>
        <taxon>Methanomicrobiales</taxon>
        <taxon>Methanomicrobiaceae</taxon>
        <taxon>Methanofollis</taxon>
    </lineage>
</organism>
<dbReference type="PIRSF" id="PIRSF004762">
    <property type="entry name" value="CHP00423"/>
    <property type="match status" value="1"/>
</dbReference>
<dbReference type="HAMAP" id="MF_01612">
    <property type="entry name" value="FO_synth_sub2"/>
    <property type="match status" value="1"/>
</dbReference>
<protein>
    <recommendedName>
        <fullName evidence="7">5-amino-6-(D-ribitylamino)uracil--L-tyrosine 4-hydroxyphenyl transferase</fullName>
        <ecNumber evidence="7">2.5.1.147</ecNumber>
    </recommendedName>
    <alternativeName>
        <fullName evidence="7">FO synthase subunit 2</fullName>
    </alternativeName>
</protein>
<feature type="binding site" evidence="9">
    <location>
        <position position="176"/>
    </location>
    <ligand>
        <name>S-adenosyl-L-methionine</name>
        <dbReference type="ChEBI" id="CHEBI:59789"/>
    </ligand>
</feature>
<evidence type="ECO:0000256" key="8">
    <source>
        <dbReference type="PIRSR" id="PIRSR004762-1"/>
    </source>
</evidence>
<feature type="binding site" evidence="9">
    <location>
        <position position="70"/>
    </location>
    <ligand>
        <name>S-adenosyl-L-methionine</name>
        <dbReference type="ChEBI" id="CHEBI:59789"/>
    </ligand>
</feature>
<dbReference type="InterPro" id="IPR020050">
    <property type="entry name" value="FO_synthase_su2"/>
</dbReference>
<dbReference type="InterPro" id="IPR019940">
    <property type="entry name" value="CofH_family"/>
</dbReference>
<name>A0A7K4HPJ4_9EURY</name>
<dbReference type="InterPro" id="IPR007197">
    <property type="entry name" value="rSAM"/>
</dbReference>
<dbReference type="SFLD" id="SFLDG01064">
    <property type="entry name" value="F420__menaquinone_cofactor_bio"/>
    <property type="match status" value="1"/>
</dbReference>
<evidence type="ECO:0000313" key="11">
    <source>
        <dbReference type="EMBL" id="NVO66987.1"/>
    </source>
</evidence>
<evidence type="ECO:0000259" key="10">
    <source>
        <dbReference type="PROSITE" id="PS51918"/>
    </source>
</evidence>
<keyword evidence="12" id="KW-1185">Reference proteome</keyword>
<dbReference type="SFLD" id="SFLDG01389">
    <property type="entry name" value="menaquinone_synthsis_involved"/>
    <property type="match status" value="1"/>
</dbReference>
<gene>
    <name evidence="7 11" type="primary">cofH</name>
    <name evidence="11" type="ORF">HWN36_06615</name>
</gene>
<feature type="binding site" evidence="7 8">
    <location>
        <position position="68"/>
    </location>
    <ligand>
        <name>[4Fe-4S] cluster</name>
        <dbReference type="ChEBI" id="CHEBI:49883"/>
        <note>4Fe-4S-S-AdoMet</note>
    </ligand>
</feature>
<dbReference type="RefSeq" id="WP_176788625.1">
    <property type="nucleotide sequence ID" value="NZ_JABXWR010000001.1"/>
</dbReference>
<dbReference type="EC" id="2.5.1.147" evidence="7"/>
<keyword evidence="6 7" id="KW-0411">Iron-sulfur</keyword>
<feature type="binding site" evidence="9">
    <location>
        <position position="292"/>
    </location>
    <ligand>
        <name>(3R)-3-methyl-D-ornithine</name>
        <dbReference type="ChEBI" id="CHEBI:64642"/>
    </ligand>
</feature>
<sequence>MIRALLDEILAGRRMTEAEALTLLSARGREVWAIAAAADEVRKKRAGEAVTYVRNQNLNLTNICINSCGFCGFCRKIGDPDAYFHGPDEVLSRLRAARDRSVTEICTVSGLHPDFTADDYIDLFRRIREEAPAAHIHASNPQEVAYAARQSGLSTREVLGLMKEAGLGSLCGTAAEILVDGVRKEICPGKIGTAEWVRIVREAHLMGIPSTATIMYGHIDTAADRARHLAILREIQDETGGFTEFVPLSFIPWTTPIYTSGRARAGATGREDLLMYAVSRLFLDNIVHIQASWVKIGTKMAQIALIAGADDLGGTMFEESISKGAGATGTDYLDPAEMRRIAEDLGRPLRERTTLYGAVR</sequence>
<dbReference type="OrthoDB" id="8186at2157"/>
<comment type="pathway">
    <text evidence="7">Cofactor biosynthesis; coenzyme F0 biosynthesis.</text>
</comment>
<dbReference type="GO" id="GO:0051539">
    <property type="term" value="F:4 iron, 4 sulfur cluster binding"/>
    <property type="evidence" value="ECO:0007669"/>
    <property type="project" value="UniProtKB-KW"/>
</dbReference>
<dbReference type="AlphaFoldDB" id="A0A7K4HPJ4"/>
<keyword evidence="1 7" id="KW-0004">4Fe-4S</keyword>
<dbReference type="SUPFAM" id="SSF102114">
    <property type="entry name" value="Radical SAM enzymes"/>
    <property type="match status" value="1"/>
</dbReference>
<evidence type="ECO:0000313" key="12">
    <source>
        <dbReference type="Proteomes" id="UP000570823"/>
    </source>
</evidence>
<dbReference type="InterPro" id="IPR013785">
    <property type="entry name" value="Aldolase_TIM"/>
</dbReference>
<comment type="subunit">
    <text evidence="7">The FO synthase complex consists of two subunits, CofG and CofH.</text>
</comment>
<comment type="caution">
    <text evidence="11">The sequence shown here is derived from an EMBL/GenBank/DDBJ whole genome shotgun (WGS) entry which is preliminary data.</text>
</comment>
<evidence type="ECO:0000256" key="6">
    <source>
        <dbReference type="ARBA" id="ARBA00023014"/>
    </source>
</evidence>
<evidence type="ECO:0000256" key="7">
    <source>
        <dbReference type="HAMAP-Rule" id="MF_01612"/>
    </source>
</evidence>
<comment type="catalytic activity">
    <reaction evidence="7">
        <text>5-amino-6-(D-ribitylamino)uracil + L-tyrosine + S-adenosyl-L-methionine = 5-amino-5-(4-hydroxybenzyl)-6-(D-ribitylimino)-5,6-dihydrouracil + 2-iminoacetate + 5'-deoxyadenosine + L-methionine + H(+)</text>
        <dbReference type="Rhea" id="RHEA:55200"/>
        <dbReference type="ChEBI" id="CHEBI:15378"/>
        <dbReference type="ChEBI" id="CHEBI:15934"/>
        <dbReference type="ChEBI" id="CHEBI:17319"/>
        <dbReference type="ChEBI" id="CHEBI:57844"/>
        <dbReference type="ChEBI" id="CHEBI:58315"/>
        <dbReference type="ChEBI" id="CHEBI:59789"/>
        <dbReference type="ChEBI" id="CHEBI:77846"/>
        <dbReference type="ChEBI" id="CHEBI:85936"/>
        <dbReference type="EC" id="2.5.1.147"/>
    </reaction>
</comment>
<dbReference type="NCBIfam" id="TIGR03551">
    <property type="entry name" value="F420_cofH"/>
    <property type="match status" value="1"/>
</dbReference>
<keyword evidence="5 7" id="KW-0408">Iron</keyword>
<dbReference type="InterPro" id="IPR058240">
    <property type="entry name" value="rSAM_sf"/>
</dbReference>
<dbReference type="CDD" id="cd01335">
    <property type="entry name" value="Radical_SAM"/>
    <property type="match status" value="1"/>
</dbReference>
<dbReference type="NCBIfam" id="TIGR00423">
    <property type="entry name" value="CofH family radical SAM protein"/>
    <property type="match status" value="1"/>
</dbReference>
<feature type="binding site" evidence="7 8">
    <location>
        <position position="64"/>
    </location>
    <ligand>
        <name>[4Fe-4S] cluster</name>
        <dbReference type="ChEBI" id="CHEBI:49883"/>
        <note>4Fe-4S-S-AdoMet</note>
    </ligand>
</feature>
<accession>A0A7K4HPJ4</accession>
<dbReference type="GO" id="GO:0044689">
    <property type="term" value="F:7,8-didemethyl-8-hydroxy-5-deazariboflavin synthase activity"/>
    <property type="evidence" value="ECO:0007669"/>
    <property type="project" value="TreeGrafter"/>
</dbReference>
<dbReference type="Pfam" id="PF19288">
    <property type="entry name" value="CofH_C"/>
    <property type="match status" value="1"/>
</dbReference>
<dbReference type="UniPathway" id="UPA00072"/>
<dbReference type="InterPro" id="IPR034405">
    <property type="entry name" value="F420"/>
</dbReference>
<dbReference type="EMBL" id="JABXWR010000001">
    <property type="protein sequence ID" value="NVO66987.1"/>
    <property type="molecule type" value="Genomic_DNA"/>
</dbReference>
<reference evidence="11 12" key="1">
    <citation type="submission" date="2020-06" db="EMBL/GenBank/DDBJ databases">
        <title>Methanofollis fontis sp. nov., a methanogen isolated from marine sediments near a cold seep at Four-Way Closure Ridge offshore southwestern Taiwan.</title>
        <authorList>
            <person name="Chen S.-C."/>
            <person name="Teng N.-H."/>
            <person name="Lin Y.-S."/>
            <person name="Lai M.-C."/>
            <person name="Chen H.-H."/>
            <person name="Wang C.-C."/>
        </authorList>
    </citation>
    <scope>NUCLEOTIDE SEQUENCE [LARGE SCALE GENOMIC DNA]</scope>
    <source>
        <strain evidence="11 12">DSM 2702</strain>
    </source>
</reference>
<keyword evidence="3 7" id="KW-0949">S-adenosyl-L-methionine</keyword>
<dbReference type="GO" id="GO:0005506">
    <property type="term" value="F:iron ion binding"/>
    <property type="evidence" value="ECO:0007669"/>
    <property type="project" value="UniProtKB-UniRule"/>
</dbReference>
<dbReference type="GO" id="GO:0141093">
    <property type="term" value="F:5-amino-6-(D-ribitylamino)uracil--L-tyrosine 4-hydroxyphenyl transferase activity"/>
    <property type="evidence" value="ECO:0007669"/>
    <property type="project" value="UniProtKB-EC"/>
</dbReference>
<evidence type="ECO:0000256" key="5">
    <source>
        <dbReference type="ARBA" id="ARBA00023004"/>
    </source>
</evidence>
<comment type="similarity">
    <text evidence="7">Belongs to the radical SAM superfamily. CofH family.</text>
</comment>
<dbReference type="Pfam" id="PF04055">
    <property type="entry name" value="Radical_SAM"/>
    <property type="match status" value="1"/>
</dbReference>
<comment type="cofactor">
    <cofactor evidence="7 8">
        <name>[4Fe-4S] cluster</name>
        <dbReference type="ChEBI" id="CHEBI:49883"/>
    </cofactor>
    <text evidence="7 8">Binds 1 [4Fe-4S] cluster. The cluster is coordinated with 3 cysteines and an exchangeable S-adenosyl-L-methionine.</text>
</comment>
<keyword evidence="4 7" id="KW-0479">Metal-binding</keyword>
<evidence type="ECO:0000256" key="9">
    <source>
        <dbReference type="PIRSR" id="PIRSR004762-2"/>
    </source>
</evidence>
<keyword evidence="2 7" id="KW-0808">Transferase</keyword>
<evidence type="ECO:0000256" key="4">
    <source>
        <dbReference type="ARBA" id="ARBA00022723"/>
    </source>
</evidence>
<dbReference type="SFLD" id="SFLDS00029">
    <property type="entry name" value="Radical_SAM"/>
    <property type="match status" value="1"/>
</dbReference>
<comment type="function">
    <text evidence="7">Catalyzes the radical-mediated synthesis of 5-amino-5-(4-hydroxybenzyl)-6-(D-ribitylimino)-5,6-dihydrouracil from 5-amino-6-(D-ribitylamino)uracil and L-tyrosine.</text>
</comment>
<dbReference type="Gene3D" id="3.20.20.70">
    <property type="entry name" value="Aldolase class I"/>
    <property type="match status" value="1"/>
</dbReference>
<dbReference type="InterPro" id="IPR045567">
    <property type="entry name" value="CofH/MnqC-like_C"/>
</dbReference>
<dbReference type="NCBIfam" id="NF005609">
    <property type="entry name" value="PRK07360.1"/>
    <property type="match status" value="1"/>
</dbReference>
<dbReference type="Proteomes" id="UP000570823">
    <property type="component" value="Unassembled WGS sequence"/>
</dbReference>
<proteinExistence type="inferred from homology"/>
<dbReference type="SFLD" id="SFLDF00293">
    <property type="entry name" value="((2_3_4_5-tetrahydroxypentyl)a"/>
    <property type="match status" value="1"/>
</dbReference>
<evidence type="ECO:0000256" key="1">
    <source>
        <dbReference type="ARBA" id="ARBA00022485"/>
    </source>
</evidence>
<feature type="binding site" evidence="7 8">
    <location>
        <position position="71"/>
    </location>
    <ligand>
        <name>[4Fe-4S] cluster</name>
        <dbReference type="ChEBI" id="CHEBI:49883"/>
        <note>4Fe-4S-S-AdoMet</note>
    </ligand>
</feature>
<dbReference type="PROSITE" id="PS51918">
    <property type="entry name" value="RADICAL_SAM"/>
    <property type="match status" value="1"/>
</dbReference>